<dbReference type="Pfam" id="PF04466">
    <property type="entry name" value="Terminase_3"/>
    <property type="match status" value="1"/>
</dbReference>
<dbReference type="EMBL" id="WWSR01000009">
    <property type="protein sequence ID" value="MZJ39553.1"/>
    <property type="molecule type" value="Genomic_DNA"/>
</dbReference>
<evidence type="ECO:0000259" key="1">
    <source>
        <dbReference type="Pfam" id="PF04466"/>
    </source>
</evidence>
<name>A0A6N9JJJ9_9ACTN</name>
<dbReference type="InterPro" id="IPR035412">
    <property type="entry name" value="Terminase_L_N"/>
</dbReference>
<feature type="domain" description="Phage terminase large subunit N-terminal" evidence="1">
    <location>
        <begin position="162"/>
        <end position="361"/>
    </location>
</feature>
<dbReference type="PANTHER" id="PTHR39184">
    <property type="match status" value="1"/>
</dbReference>
<dbReference type="PANTHER" id="PTHR39184:SF1">
    <property type="entry name" value="PBSX PHAGE TERMINASE LARGE SUBUNIT"/>
    <property type="match status" value="1"/>
</dbReference>
<dbReference type="InterPro" id="IPR027417">
    <property type="entry name" value="P-loop_NTPase"/>
</dbReference>
<evidence type="ECO:0000313" key="3">
    <source>
        <dbReference type="Proteomes" id="UP000469380"/>
    </source>
</evidence>
<sequence length="562" mass="63668">MDADEPLANPRHETYCRERVAGKTQRQAMLAAWPDRSRWKPETVDNKACKLEATDEVKARIAHLKRAAAERATTTRAEVLAGMSETFQAGIERVRGAEDGKPLDYTAVNAVTQLGKTLLDALPEEAADEAERPFCRDFALLIGRDFFRPHMLIAQGAQREFWMMGGRGSLKSSWASIELVNHIETHPGEHAAALMKRKNSLRDAVYAQVVWAIHAMGLSDEYEMPVSTLRIRKRSTGQLILFSGCDDPHKSKGLKPPFGHIGFAWFEECDQFRGMAEIRTVMQSIARGGDRTVRVYTYNPPRTRDNWANREADRRRDAGQEVFESCYTDAPPEWLGEQFIADAEALREADEQAYRHEYLGEPVGYGGQIFDRVEFREVTDAEIASFERVHAGQDWGWFPDPWALTLSEWQPGEHRVVTFHEDGGCKLQPPETAERVKRALTWPDREGAEPSYHRLRVLSDDASPDRIQAQRDEGVDARAAGKGGLRDMSYRFLQSVHWVIDPARCPNLAREVRAAEFEMDPATGEYSGDYPDGNDHWIDATRYALMDVVTKRGAYRNAARKV</sequence>
<organism evidence="2 3">
    <name type="scientific">Collinsella aerofaciens</name>
    <dbReference type="NCBI Taxonomy" id="74426"/>
    <lineage>
        <taxon>Bacteria</taxon>
        <taxon>Bacillati</taxon>
        <taxon>Actinomycetota</taxon>
        <taxon>Coriobacteriia</taxon>
        <taxon>Coriobacteriales</taxon>
        <taxon>Coriobacteriaceae</taxon>
        <taxon>Collinsella</taxon>
    </lineage>
</organism>
<gene>
    <name evidence="2" type="ORF">GT464_06270</name>
</gene>
<comment type="caution">
    <text evidence="2">The sequence shown here is derived from an EMBL/GenBank/DDBJ whole genome shotgun (WGS) entry which is preliminary data.</text>
</comment>
<accession>A0A6N9JJJ9</accession>
<reference evidence="2 3" key="1">
    <citation type="journal article" date="2019" name="Nat. Med.">
        <title>A library of human gut bacterial isolates paired with longitudinal multiomics data enables mechanistic microbiome research.</title>
        <authorList>
            <person name="Poyet M."/>
            <person name="Groussin M."/>
            <person name="Gibbons S.M."/>
            <person name="Avila-Pacheco J."/>
            <person name="Jiang X."/>
            <person name="Kearney S.M."/>
            <person name="Perrotta A.R."/>
            <person name="Berdy B."/>
            <person name="Zhao S."/>
            <person name="Lieberman T.D."/>
            <person name="Swanson P.K."/>
            <person name="Smith M."/>
            <person name="Roesemann S."/>
            <person name="Alexander J.E."/>
            <person name="Rich S.A."/>
            <person name="Livny J."/>
            <person name="Vlamakis H."/>
            <person name="Clish C."/>
            <person name="Bullock K."/>
            <person name="Deik A."/>
            <person name="Scott J."/>
            <person name="Pierce K.A."/>
            <person name="Xavier R.J."/>
            <person name="Alm E.J."/>
        </authorList>
    </citation>
    <scope>NUCLEOTIDE SEQUENCE [LARGE SCALE GENOMIC DNA]</scope>
    <source>
        <strain evidence="2 3">BIOML-A20</strain>
    </source>
</reference>
<dbReference type="Proteomes" id="UP000469380">
    <property type="component" value="Unassembled WGS sequence"/>
</dbReference>
<dbReference type="RefSeq" id="WP_161160505.1">
    <property type="nucleotide sequence ID" value="NZ_WWSR01000009.1"/>
</dbReference>
<evidence type="ECO:0000313" key="2">
    <source>
        <dbReference type="EMBL" id="MZJ39553.1"/>
    </source>
</evidence>
<dbReference type="Gene3D" id="3.40.50.300">
    <property type="entry name" value="P-loop containing nucleotide triphosphate hydrolases"/>
    <property type="match status" value="1"/>
</dbReference>
<protein>
    <recommendedName>
        <fullName evidence="1">Phage terminase large subunit N-terminal domain-containing protein</fullName>
    </recommendedName>
</protein>
<dbReference type="AlphaFoldDB" id="A0A6N9JJJ9"/>
<dbReference type="Gene3D" id="3.30.420.280">
    <property type="match status" value="1"/>
</dbReference>
<dbReference type="InterPro" id="IPR052380">
    <property type="entry name" value="Viral_DNA_packaging_terminase"/>
</dbReference>
<proteinExistence type="predicted"/>